<dbReference type="AlphaFoldDB" id="A0A8H7ASA2"/>
<sequence>MIYKEHKTQEVNQPILTTRLLHDHRLLLSIMDLAVLMIGFGHSADGQTPHIGTKENEDLLHSHRSNTHKYISGGISFQVAEG</sequence>
<evidence type="ECO:0000313" key="2">
    <source>
        <dbReference type="Proteomes" id="UP000606974"/>
    </source>
</evidence>
<organism evidence="1 2">
    <name type="scientific">Endocarpon pusillum</name>
    <dbReference type="NCBI Taxonomy" id="364733"/>
    <lineage>
        <taxon>Eukaryota</taxon>
        <taxon>Fungi</taxon>
        <taxon>Dikarya</taxon>
        <taxon>Ascomycota</taxon>
        <taxon>Pezizomycotina</taxon>
        <taxon>Eurotiomycetes</taxon>
        <taxon>Chaetothyriomycetidae</taxon>
        <taxon>Verrucariales</taxon>
        <taxon>Verrucariaceae</taxon>
        <taxon>Endocarpon</taxon>
    </lineage>
</organism>
<reference evidence="1" key="1">
    <citation type="submission" date="2020-02" db="EMBL/GenBank/DDBJ databases">
        <authorList>
            <person name="Palmer J.M."/>
        </authorList>
    </citation>
    <scope>NUCLEOTIDE SEQUENCE</scope>
    <source>
        <strain evidence="1">EPUS1.4</strain>
        <tissue evidence="1">Thallus</tissue>
    </source>
</reference>
<proteinExistence type="predicted"/>
<comment type="caution">
    <text evidence="1">The sequence shown here is derived from an EMBL/GenBank/DDBJ whole genome shotgun (WGS) entry which is preliminary data.</text>
</comment>
<dbReference type="EMBL" id="JAACFV010000015">
    <property type="protein sequence ID" value="KAF7512047.1"/>
    <property type="molecule type" value="Genomic_DNA"/>
</dbReference>
<dbReference type="Proteomes" id="UP000606974">
    <property type="component" value="Unassembled WGS sequence"/>
</dbReference>
<gene>
    <name evidence="1" type="ORF">GJ744_002760</name>
</gene>
<accession>A0A8H7ASA2</accession>
<keyword evidence="2" id="KW-1185">Reference proteome</keyword>
<evidence type="ECO:0000313" key="1">
    <source>
        <dbReference type="EMBL" id="KAF7512047.1"/>
    </source>
</evidence>
<protein>
    <submittedName>
        <fullName evidence="1">Uncharacterized protein</fullName>
    </submittedName>
</protein>
<name>A0A8H7ASA2_9EURO</name>